<dbReference type="GO" id="GO:0003824">
    <property type="term" value="F:catalytic activity"/>
    <property type="evidence" value="ECO:0007669"/>
    <property type="project" value="InterPro"/>
</dbReference>
<dbReference type="eggNOG" id="COG2513">
    <property type="taxonomic scope" value="Bacteria"/>
</dbReference>
<dbReference type="AlphaFoldDB" id="A0A0R2CBA5"/>
<sequence>MAGKKVETPEVLIEKIKMAVKTRQDPNFLIMSRTDARAVYDLSTAIKRSQAYLRAGADLVFIEAPASIDELKAELAAFPETPLMLNVIEGGTTPILSIEQAQKMGFKIIVHPAALTYAQTYATDKVLSILKKTGKTSAAKDMMLSFSEFNNLIGLSTVNQLEEQYSHEKMQVLLSKMIISAAKD</sequence>
<organism evidence="1 2">
    <name type="scientific">Liquorilactobacillus vini DSM 20605</name>
    <dbReference type="NCBI Taxonomy" id="1133569"/>
    <lineage>
        <taxon>Bacteria</taxon>
        <taxon>Bacillati</taxon>
        <taxon>Bacillota</taxon>
        <taxon>Bacilli</taxon>
        <taxon>Lactobacillales</taxon>
        <taxon>Lactobacillaceae</taxon>
        <taxon>Liquorilactobacillus</taxon>
    </lineage>
</organism>
<dbReference type="InterPro" id="IPR015813">
    <property type="entry name" value="Pyrv/PenolPyrv_kinase-like_dom"/>
</dbReference>
<evidence type="ECO:0000313" key="1">
    <source>
        <dbReference type="EMBL" id="KRM88645.1"/>
    </source>
</evidence>
<dbReference type="EMBL" id="AYYX01000026">
    <property type="protein sequence ID" value="KRM88645.1"/>
    <property type="molecule type" value="Genomic_DNA"/>
</dbReference>
<dbReference type="PANTHER" id="PTHR42905">
    <property type="entry name" value="PHOSPHOENOLPYRUVATE CARBOXYLASE"/>
    <property type="match status" value="1"/>
</dbReference>
<keyword evidence="2" id="KW-1185">Reference proteome</keyword>
<dbReference type="InterPro" id="IPR040442">
    <property type="entry name" value="Pyrv_kinase-like_dom_sf"/>
</dbReference>
<dbReference type="Pfam" id="PF13714">
    <property type="entry name" value="PEP_mutase"/>
    <property type="match status" value="1"/>
</dbReference>
<dbReference type="PATRIC" id="fig|1133569.4.peg.1078"/>
<gene>
    <name evidence="1" type="ORF">FD21_GL000957</name>
</gene>
<accession>A0A0R2CBA5</accession>
<dbReference type="PANTHER" id="PTHR42905:SF5">
    <property type="entry name" value="CARBOXYVINYL-CARBOXYPHOSPHONATE PHOSPHORYLMUTASE, CHLOROPLASTIC"/>
    <property type="match status" value="1"/>
</dbReference>
<dbReference type="Gene3D" id="3.20.20.60">
    <property type="entry name" value="Phosphoenolpyruvate-binding domains"/>
    <property type="match status" value="1"/>
</dbReference>
<name>A0A0R2CBA5_9LACO</name>
<dbReference type="RefSeq" id="WP_235806394.1">
    <property type="nucleotide sequence ID" value="NZ_AHYZ01000125.1"/>
</dbReference>
<comment type="caution">
    <text evidence="1">The sequence shown here is derived from an EMBL/GenBank/DDBJ whole genome shotgun (WGS) entry which is preliminary data.</text>
</comment>
<reference evidence="1 2" key="1">
    <citation type="journal article" date="2015" name="Genome Announc.">
        <title>Expanding the biotechnology potential of lactobacilli through comparative genomics of 213 strains and associated genera.</title>
        <authorList>
            <person name="Sun Z."/>
            <person name="Harris H.M."/>
            <person name="McCann A."/>
            <person name="Guo C."/>
            <person name="Argimon S."/>
            <person name="Zhang W."/>
            <person name="Yang X."/>
            <person name="Jeffery I.B."/>
            <person name="Cooney J.C."/>
            <person name="Kagawa T.F."/>
            <person name="Liu W."/>
            <person name="Song Y."/>
            <person name="Salvetti E."/>
            <person name="Wrobel A."/>
            <person name="Rasinkangas P."/>
            <person name="Parkhill J."/>
            <person name="Rea M.C."/>
            <person name="O'Sullivan O."/>
            <person name="Ritari J."/>
            <person name="Douillard F.P."/>
            <person name="Paul Ross R."/>
            <person name="Yang R."/>
            <person name="Briner A.E."/>
            <person name="Felis G.E."/>
            <person name="de Vos W.M."/>
            <person name="Barrangou R."/>
            <person name="Klaenhammer T.R."/>
            <person name="Caufield P.W."/>
            <person name="Cui Y."/>
            <person name="Zhang H."/>
            <person name="O'Toole P.W."/>
        </authorList>
    </citation>
    <scope>NUCLEOTIDE SEQUENCE [LARGE SCALE GENOMIC DNA]</scope>
    <source>
        <strain evidence="1 2">DSM 20605</strain>
    </source>
</reference>
<dbReference type="STRING" id="1133569.FD21_GL000957"/>
<proteinExistence type="predicted"/>
<evidence type="ECO:0000313" key="2">
    <source>
        <dbReference type="Proteomes" id="UP000051576"/>
    </source>
</evidence>
<dbReference type="SUPFAM" id="SSF51621">
    <property type="entry name" value="Phosphoenolpyruvate/pyruvate domain"/>
    <property type="match status" value="1"/>
</dbReference>
<dbReference type="Proteomes" id="UP000051576">
    <property type="component" value="Unassembled WGS sequence"/>
</dbReference>
<protein>
    <submittedName>
        <fullName evidence="1">Carboxyvinyl-carboxyphosphonate phosphorylmutase</fullName>
    </submittedName>
</protein>